<keyword evidence="1" id="KW-1133">Transmembrane helix</keyword>
<dbReference type="AlphaFoldDB" id="A0A1I2LUJ2"/>
<dbReference type="PANTHER" id="PTHR33657:SF6">
    <property type="entry name" value="SECRETED PROTEIN"/>
    <property type="match status" value="1"/>
</dbReference>
<accession>A0A1I2LUJ2</accession>
<gene>
    <name evidence="2" type="ORF">SAMN02787118_112105</name>
</gene>
<evidence type="ECO:0000313" key="3">
    <source>
        <dbReference type="Proteomes" id="UP000181942"/>
    </source>
</evidence>
<dbReference type="Proteomes" id="UP000181942">
    <property type="component" value="Unassembled WGS sequence"/>
</dbReference>
<protein>
    <submittedName>
        <fullName evidence="2">Necrosis inducing protein (NPP1)</fullName>
    </submittedName>
</protein>
<dbReference type="PIRSF" id="PIRSF029958">
    <property type="entry name" value="Necrosis-inducing_protein"/>
    <property type="match status" value="1"/>
</dbReference>
<dbReference type="EMBL" id="FONR01000012">
    <property type="protein sequence ID" value="SFF80776.1"/>
    <property type="molecule type" value="Genomic_DNA"/>
</dbReference>
<organism evidence="2 3">
    <name type="scientific">Streptomyces mirabilis</name>
    <dbReference type="NCBI Taxonomy" id="68239"/>
    <lineage>
        <taxon>Bacteria</taxon>
        <taxon>Bacillati</taxon>
        <taxon>Actinomycetota</taxon>
        <taxon>Actinomycetes</taxon>
        <taxon>Kitasatosporales</taxon>
        <taxon>Streptomycetaceae</taxon>
        <taxon>Streptomyces</taxon>
    </lineage>
</organism>
<dbReference type="InterPro" id="IPR008701">
    <property type="entry name" value="NPP1"/>
</dbReference>
<keyword evidence="1" id="KW-0812">Transmembrane</keyword>
<proteinExistence type="predicted"/>
<evidence type="ECO:0000256" key="1">
    <source>
        <dbReference type="SAM" id="Phobius"/>
    </source>
</evidence>
<reference evidence="2 3" key="1">
    <citation type="submission" date="2016-10" db="EMBL/GenBank/DDBJ databases">
        <authorList>
            <person name="de Groot N.N."/>
        </authorList>
    </citation>
    <scope>NUCLEOTIDE SEQUENCE [LARGE SCALE GENOMIC DNA]</scope>
    <source>
        <strain evidence="2 3">OK461</strain>
    </source>
</reference>
<name>A0A1I2LUJ2_9ACTN</name>
<evidence type="ECO:0000313" key="2">
    <source>
        <dbReference type="EMBL" id="SFF80776.1"/>
    </source>
</evidence>
<dbReference type="Pfam" id="PF05630">
    <property type="entry name" value="NPP1"/>
    <property type="match status" value="1"/>
</dbReference>
<keyword evidence="1" id="KW-0472">Membrane</keyword>
<feature type="transmembrane region" description="Helical" evidence="1">
    <location>
        <begin position="37"/>
        <end position="56"/>
    </location>
</feature>
<sequence length="280" mass="30644">MVIWACQFDRVCPAHPHIAVDQEDAVKRSSRIRKVSLILGSAVALVVAFPGSALAAPPQALPANADGLEQTFQPAFDYDTDGCYPTPAIGPDGTINPGLNPSGALNGQCHDASDLDNTNGYSREKCNNGWCAIMYGLYFEKDQAVLGSSLGGHRNDWEHVVVWVQNNEAQYVSTSAHGNFNIYGRDQIRWDGTHPKVVYHKDGLSTHCFRPANSNDEPPENHYHAWQFPDLVGWNGYPAGLRDKLSAYDFGSAVFGLKDGNFNYHLEKAKPAGIPFDPNA</sequence>
<dbReference type="PANTHER" id="PTHR33657">
    <property type="entry name" value="DOMAIN PROTEIN, PUTATIVE (AFU_ORTHOLOGUE AFUA_5G00600)-RELATED"/>
    <property type="match status" value="1"/>
</dbReference>